<evidence type="ECO:0000256" key="9">
    <source>
        <dbReference type="ARBA" id="ARBA00023239"/>
    </source>
</evidence>
<evidence type="ECO:0000313" key="17">
    <source>
        <dbReference type="RefSeq" id="XP_022245162.1"/>
    </source>
</evidence>
<dbReference type="SUPFAM" id="SSF56112">
    <property type="entry name" value="Protein kinase-like (PK-like)"/>
    <property type="match status" value="1"/>
</dbReference>
<evidence type="ECO:0000259" key="15">
    <source>
        <dbReference type="PROSITE" id="PS50125"/>
    </source>
</evidence>
<evidence type="ECO:0000256" key="5">
    <source>
        <dbReference type="ARBA" id="ARBA00022741"/>
    </source>
</evidence>
<dbReference type="PANTHER" id="PTHR11920:SF494">
    <property type="entry name" value="ATRIAL NATRIURETIC PEPTIDE RECEPTOR 2"/>
    <property type="match status" value="1"/>
</dbReference>
<keyword evidence="5" id="KW-0547">Nucleotide-binding</keyword>
<dbReference type="PROSITE" id="PS50011">
    <property type="entry name" value="PROTEIN_KINASE_DOM"/>
    <property type="match status" value="1"/>
</dbReference>
<proteinExistence type="inferred from homology"/>
<evidence type="ECO:0000256" key="2">
    <source>
        <dbReference type="ARBA" id="ARBA00004167"/>
    </source>
</evidence>
<dbReference type="Pfam" id="PF00211">
    <property type="entry name" value="Guanylate_cyc"/>
    <property type="match status" value="1"/>
</dbReference>
<dbReference type="InterPro" id="IPR011009">
    <property type="entry name" value="Kinase-like_dom_sf"/>
</dbReference>
<sequence>MHLEGSCAIQNNHILDDHGSAEVICYTRGSTVEVSLKHVKANGRIRVHRLLGEEMRENNAVHICAAIRHDGKLLFISYRKLKFEADLNDYWWKIDINDIKTEDSSQHSNERLVVSDLSQSVKPKRYTSKARETGSGRQISIATLKSLKVAVKKLHVTHIRLTRHMLMEIRQMRDEIHNNMIRFVGLCLHEPYVYIVSEYCQRGSLCDLLNNYDINIDWTIRFSIINDIVQGMMFIHGSTINYHGRLKSTNCLLTSRFAVKLCDFGLRSLRNQNFLQPGELIDPGEVFQPGTNLLTAVLVHICKQQPWGLSNKNFMDNLLSRMEKYANNLEKLVEEKTAAFAEEKRRSEDLLHQLLPRYIANQLISGNRVIPEAFDCVTILFSDIVGFTALSAQSTPMEVVDVLNDIYSCFDAILAEHDVYKVETIGDAYMVVSGAPVPNGHKHAREISRMSLKVREALKTFRVRHRPDKRFTMRIGVHSGPCAAGVVGLKRPRYCLFGDTVNTAALMESSGEGRNNLVC</sequence>
<evidence type="ECO:0000256" key="4">
    <source>
        <dbReference type="ARBA" id="ARBA00022692"/>
    </source>
</evidence>
<dbReference type="Pfam" id="PF07714">
    <property type="entry name" value="PK_Tyr_Ser-Thr"/>
    <property type="match status" value="1"/>
</dbReference>
<comment type="similarity">
    <text evidence="11">Belongs to the adenylyl cyclase class-4/guanylyl cyclase family.</text>
</comment>
<evidence type="ECO:0000256" key="13">
    <source>
        <dbReference type="SAM" id="Coils"/>
    </source>
</evidence>
<accession>A0ABM1SNF6</accession>
<dbReference type="InterPro" id="IPR001245">
    <property type="entry name" value="Ser-Thr/Tyr_kinase_cat_dom"/>
</dbReference>
<keyword evidence="6" id="KW-1133">Transmembrane helix</keyword>
<feature type="domain" description="Guanylate cyclase" evidence="15">
    <location>
        <begin position="378"/>
        <end position="508"/>
    </location>
</feature>
<evidence type="ECO:0000259" key="14">
    <source>
        <dbReference type="PROSITE" id="PS50011"/>
    </source>
</evidence>
<evidence type="ECO:0000256" key="11">
    <source>
        <dbReference type="RuleBase" id="RU000405"/>
    </source>
</evidence>
<keyword evidence="16" id="KW-1185">Reference proteome</keyword>
<evidence type="ECO:0000256" key="8">
    <source>
        <dbReference type="ARBA" id="ARBA00023180"/>
    </source>
</evidence>
<dbReference type="InterPro" id="IPR029787">
    <property type="entry name" value="Nucleotide_cyclase"/>
</dbReference>
<dbReference type="EC" id="4.6.1.2" evidence="3 12"/>
<dbReference type="Gene3D" id="6.10.250.780">
    <property type="match status" value="1"/>
</dbReference>
<dbReference type="Gene3D" id="1.10.510.10">
    <property type="entry name" value="Transferase(Phosphotransferase) domain 1"/>
    <property type="match status" value="1"/>
</dbReference>
<dbReference type="SMART" id="SM00044">
    <property type="entry name" value="CYCc"/>
    <property type="match status" value="1"/>
</dbReference>
<dbReference type="InterPro" id="IPR001054">
    <property type="entry name" value="A/G_cyclase"/>
</dbReference>
<dbReference type="GeneID" id="106462255"/>
<evidence type="ECO:0000256" key="1">
    <source>
        <dbReference type="ARBA" id="ARBA00001436"/>
    </source>
</evidence>
<dbReference type="SUPFAM" id="SSF55073">
    <property type="entry name" value="Nucleotide cyclase"/>
    <property type="match status" value="1"/>
</dbReference>
<gene>
    <name evidence="17" type="primary">LOC106462255</name>
</gene>
<feature type="coiled-coil region" evidence="13">
    <location>
        <begin position="315"/>
        <end position="346"/>
    </location>
</feature>
<keyword evidence="9 11" id="KW-0456">Lyase</keyword>
<dbReference type="InterPro" id="IPR050401">
    <property type="entry name" value="Cyclic_nucleotide_synthase"/>
</dbReference>
<organism evidence="16 17">
    <name type="scientific">Limulus polyphemus</name>
    <name type="common">Atlantic horseshoe crab</name>
    <dbReference type="NCBI Taxonomy" id="6850"/>
    <lineage>
        <taxon>Eukaryota</taxon>
        <taxon>Metazoa</taxon>
        <taxon>Ecdysozoa</taxon>
        <taxon>Arthropoda</taxon>
        <taxon>Chelicerata</taxon>
        <taxon>Merostomata</taxon>
        <taxon>Xiphosura</taxon>
        <taxon>Limulidae</taxon>
        <taxon>Limulus</taxon>
    </lineage>
</organism>
<dbReference type="PROSITE" id="PS00452">
    <property type="entry name" value="GUANYLATE_CYCLASE_1"/>
    <property type="match status" value="1"/>
</dbReference>
<evidence type="ECO:0000256" key="10">
    <source>
        <dbReference type="ARBA" id="ARBA00023293"/>
    </source>
</evidence>
<dbReference type="Gene3D" id="3.30.70.1230">
    <property type="entry name" value="Nucleotide cyclase"/>
    <property type="match status" value="1"/>
</dbReference>
<dbReference type="PROSITE" id="PS50125">
    <property type="entry name" value="GUANYLATE_CYCLASE_2"/>
    <property type="match status" value="1"/>
</dbReference>
<evidence type="ECO:0000256" key="7">
    <source>
        <dbReference type="ARBA" id="ARBA00023136"/>
    </source>
</evidence>
<feature type="domain" description="Protein kinase" evidence="14">
    <location>
        <begin position="127"/>
        <end position="355"/>
    </location>
</feature>
<dbReference type="InterPro" id="IPR000719">
    <property type="entry name" value="Prot_kinase_dom"/>
</dbReference>
<reference evidence="17" key="1">
    <citation type="submission" date="2025-08" db="UniProtKB">
        <authorList>
            <consortium name="RefSeq"/>
        </authorList>
    </citation>
    <scope>IDENTIFICATION</scope>
    <source>
        <tissue evidence="17">Muscle</tissue>
    </source>
</reference>
<comment type="subcellular location">
    <subcellularLocation>
        <location evidence="2">Membrane</location>
        <topology evidence="2">Single-pass membrane protein</topology>
    </subcellularLocation>
</comment>
<name>A0ABM1SNF6_LIMPO</name>
<dbReference type="InterPro" id="IPR018297">
    <property type="entry name" value="A/G_cyclase_CS"/>
</dbReference>
<keyword evidence="4" id="KW-0812">Transmembrane</keyword>
<evidence type="ECO:0000256" key="12">
    <source>
        <dbReference type="RuleBase" id="RU003431"/>
    </source>
</evidence>
<keyword evidence="13" id="KW-0175">Coiled coil</keyword>
<protein>
    <recommendedName>
        <fullName evidence="3 12">Guanylate cyclase</fullName>
        <ecNumber evidence="3 12">4.6.1.2</ecNumber>
    </recommendedName>
</protein>
<evidence type="ECO:0000313" key="16">
    <source>
        <dbReference type="Proteomes" id="UP000694941"/>
    </source>
</evidence>
<keyword evidence="7" id="KW-0472">Membrane</keyword>
<evidence type="ECO:0000256" key="3">
    <source>
        <dbReference type="ARBA" id="ARBA00012202"/>
    </source>
</evidence>
<dbReference type="PANTHER" id="PTHR11920">
    <property type="entry name" value="GUANYLYL CYCLASE"/>
    <property type="match status" value="1"/>
</dbReference>
<keyword evidence="8" id="KW-0325">Glycoprotein</keyword>
<dbReference type="Proteomes" id="UP000694941">
    <property type="component" value="Unplaced"/>
</dbReference>
<keyword evidence="10 12" id="KW-0141">cGMP biosynthesis</keyword>
<dbReference type="CDD" id="cd07302">
    <property type="entry name" value="CHD"/>
    <property type="match status" value="1"/>
</dbReference>
<comment type="catalytic activity">
    <reaction evidence="1 12">
        <text>GTP = 3',5'-cyclic GMP + diphosphate</text>
        <dbReference type="Rhea" id="RHEA:13665"/>
        <dbReference type="ChEBI" id="CHEBI:33019"/>
        <dbReference type="ChEBI" id="CHEBI:37565"/>
        <dbReference type="ChEBI" id="CHEBI:57746"/>
        <dbReference type="EC" id="4.6.1.2"/>
    </reaction>
</comment>
<dbReference type="RefSeq" id="XP_022245162.1">
    <property type="nucleotide sequence ID" value="XM_022389454.1"/>
</dbReference>
<evidence type="ECO:0000256" key="6">
    <source>
        <dbReference type="ARBA" id="ARBA00022989"/>
    </source>
</evidence>